<gene>
    <name evidence="9" type="ORF">SLS62_002670</name>
</gene>
<dbReference type="Pfam" id="PF07690">
    <property type="entry name" value="MFS_1"/>
    <property type="match status" value="1"/>
</dbReference>
<feature type="transmembrane region" description="Helical" evidence="7">
    <location>
        <begin position="363"/>
        <end position="382"/>
    </location>
</feature>
<name>A0AAN9UY34_9PEZI</name>
<keyword evidence="4 7" id="KW-1133">Transmembrane helix</keyword>
<accession>A0AAN9UY34</accession>
<keyword evidence="3 7" id="KW-0812">Transmembrane</keyword>
<feature type="transmembrane region" description="Helical" evidence="7">
    <location>
        <begin position="388"/>
        <end position="410"/>
    </location>
</feature>
<organism evidence="9 10">
    <name type="scientific">Diatrype stigma</name>
    <dbReference type="NCBI Taxonomy" id="117547"/>
    <lineage>
        <taxon>Eukaryota</taxon>
        <taxon>Fungi</taxon>
        <taxon>Dikarya</taxon>
        <taxon>Ascomycota</taxon>
        <taxon>Pezizomycotina</taxon>
        <taxon>Sordariomycetes</taxon>
        <taxon>Xylariomycetidae</taxon>
        <taxon>Xylariales</taxon>
        <taxon>Diatrypaceae</taxon>
        <taxon>Diatrype</taxon>
    </lineage>
</organism>
<feature type="compositionally biased region" description="Polar residues" evidence="6">
    <location>
        <begin position="1"/>
        <end position="15"/>
    </location>
</feature>
<feature type="region of interest" description="Disordered" evidence="6">
    <location>
        <begin position="1"/>
        <end position="30"/>
    </location>
</feature>
<dbReference type="AlphaFoldDB" id="A0AAN9UY34"/>
<feature type="transmembrane region" description="Helical" evidence="7">
    <location>
        <begin position="131"/>
        <end position="151"/>
    </location>
</feature>
<feature type="transmembrane region" description="Helical" evidence="7">
    <location>
        <begin position="298"/>
        <end position="323"/>
    </location>
</feature>
<sequence>MSLLSLQFSGRQKLSPSMDHDVEKPGTDLEHVERHVTPTTSDEGVFDEPSEEEKKRITWRIDRRLVVTVGLMYCVSLMDRTNLSAANIAGMSTELALVDNRYSIVTLLFFVTYTVCQPPATVIVRAVGPRVHLAAVTLAWGAVMIGMGFAPSYQVLAALRVVLGVFEAGFFPACVYLLSTWYTRYEVGKRYSCFYVLGCVASAFSGILAFGLMQLGGRAGLSGWRWIFIVEGLITCLLGIAGYWCLVDFPDSDRPSWRFLSDRERAWVVRKVNADRGDSHTPKFELRKFVSAGLDLKIWAYALIFFCSTTITYALAYFLPIILVSSLGFSVGAAQCLVAPPYAFAGFYMFGVSWLGDRYRLRGPVIIANMLMCLIGLPILGWHPIPAVRYLGVFFVTAGANSNIPAAMAYQANNIRGQWKRAFCSATLVGFGGIGGIAGSLVFRLVVFVSPPPPIFFFFSSRGLSTLFYLGLVLTRPC</sequence>
<comment type="subcellular location">
    <subcellularLocation>
        <location evidence="1">Membrane</location>
        <topology evidence="1">Multi-pass membrane protein</topology>
    </subcellularLocation>
</comment>
<feature type="transmembrane region" description="Helical" evidence="7">
    <location>
        <begin position="329"/>
        <end position="351"/>
    </location>
</feature>
<keyword evidence="10" id="KW-1185">Reference proteome</keyword>
<dbReference type="PANTHER" id="PTHR43791:SF47">
    <property type="entry name" value="MAJOR FACILITATOR SUPERFAMILY (MFS) PROFILE DOMAIN-CONTAINING PROTEIN-RELATED"/>
    <property type="match status" value="1"/>
</dbReference>
<dbReference type="Proteomes" id="UP001320420">
    <property type="component" value="Unassembled WGS sequence"/>
</dbReference>
<evidence type="ECO:0000313" key="10">
    <source>
        <dbReference type="Proteomes" id="UP001320420"/>
    </source>
</evidence>
<evidence type="ECO:0000259" key="8">
    <source>
        <dbReference type="PROSITE" id="PS50850"/>
    </source>
</evidence>
<evidence type="ECO:0000256" key="3">
    <source>
        <dbReference type="ARBA" id="ARBA00022692"/>
    </source>
</evidence>
<proteinExistence type="predicted"/>
<feature type="compositionally biased region" description="Basic and acidic residues" evidence="6">
    <location>
        <begin position="18"/>
        <end position="30"/>
    </location>
</feature>
<feature type="domain" description="Major facilitator superfamily (MFS) profile" evidence="8">
    <location>
        <begin position="65"/>
        <end position="478"/>
    </location>
</feature>
<evidence type="ECO:0000256" key="4">
    <source>
        <dbReference type="ARBA" id="ARBA00022989"/>
    </source>
</evidence>
<reference evidence="9 10" key="1">
    <citation type="submission" date="2024-02" db="EMBL/GenBank/DDBJ databases">
        <title>De novo assembly and annotation of 12 fungi associated with fruit tree decline syndrome in Ontario, Canada.</title>
        <authorList>
            <person name="Sulman M."/>
            <person name="Ellouze W."/>
            <person name="Ilyukhin E."/>
        </authorList>
    </citation>
    <scope>NUCLEOTIDE SEQUENCE [LARGE SCALE GENOMIC DNA]</scope>
    <source>
        <strain evidence="9 10">M11/M66-122</strain>
    </source>
</reference>
<dbReference type="PROSITE" id="PS50850">
    <property type="entry name" value="MFS"/>
    <property type="match status" value="1"/>
</dbReference>
<dbReference type="PANTHER" id="PTHR43791">
    <property type="entry name" value="PERMEASE-RELATED"/>
    <property type="match status" value="1"/>
</dbReference>
<keyword evidence="5 7" id="KW-0472">Membrane</keyword>
<evidence type="ECO:0000256" key="5">
    <source>
        <dbReference type="ARBA" id="ARBA00023136"/>
    </source>
</evidence>
<dbReference type="InterPro" id="IPR011701">
    <property type="entry name" value="MFS"/>
</dbReference>
<comment type="caution">
    <text evidence="9">The sequence shown here is derived from an EMBL/GenBank/DDBJ whole genome shotgun (WGS) entry which is preliminary data.</text>
</comment>
<evidence type="ECO:0000313" key="9">
    <source>
        <dbReference type="EMBL" id="KAK7755442.1"/>
    </source>
</evidence>
<dbReference type="GO" id="GO:0016020">
    <property type="term" value="C:membrane"/>
    <property type="evidence" value="ECO:0007669"/>
    <property type="project" value="UniProtKB-SubCell"/>
</dbReference>
<dbReference type="GO" id="GO:0022857">
    <property type="term" value="F:transmembrane transporter activity"/>
    <property type="evidence" value="ECO:0007669"/>
    <property type="project" value="InterPro"/>
</dbReference>
<evidence type="ECO:0000256" key="7">
    <source>
        <dbReference type="SAM" id="Phobius"/>
    </source>
</evidence>
<feature type="transmembrane region" description="Helical" evidence="7">
    <location>
        <begin position="157"/>
        <end position="179"/>
    </location>
</feature>
<evidence type="ECO:0000256" key="2">
    <source>
        <dbReference type="ARBA" id="ARBA00022448"/>
    </source>
</evidence>
<dbReference type="SUPFAM" id="SSF103473">
    <property type="entry name" value="MFS general substrate transporter"/>
    <property type="match status" value="1"/>
</dbReference>
<feature type="transmembrane region" description="Helical" evidence="7">
    <location>
        <begin position="103"/>
        <end position="124"/>
    </location>
</feature>
<feature type="transmembrane region" description="Helical" evidence="7">
    <location>
        <begin position="422"/>
        <end position="443"/>
    </location>
</feature>
<evidence type="ECO:0000256" key="6">
    <source>
        <dbReference type="SAM" id="MobiDB-lite"/>
    </source>
</evidence>
<dbReference type="InterPro" id="IPR020846">
    <property type="entry name" value="MFS_dom"/>
</dbReference>
<dbReference type="Gene3D" id="1.20.1250.20">
    <property type="entry name" value="MFS general substrate transporter like domains"/>
    <property type="match status" value="2"/>
</dbReference>
<keyword evidence="2" id="KW-0813">Transport</keyword>
<evidence type="ECO:0000256" key="1">
    <source>
        <dbReference type="ARBA" id="ARBA00004141"/>
    </source>
</evidence>
<feature type="transmembrane region" description="Helical" evidence="7">
    <location>
        <begin position="191"/>
        <end position="212"/>
    </location>
</feature>
<dbReference type="InterPro" id="IPR036259">
    <property type="entry name" value="MFS_trans_sf"/>
</dbReference>
<dbReference type="FunFam" id="1.20.1250.20:FF:000511">
    <property type="entry name" value="MFS general substrate transporter"/>
    <property type="match status" value="1"/>
</dbReference>
<feature type="transmembrane region" description="Helical" evidence="7">
    <location>
        <begin position="224"/>
        <end position="246"/>
    </location>
</feature>
<feature type="transmembrane region" description="Helical" evidence="7">
    <location>
        <begin position="455"/>
        <end position="474"/>
    </location>
</feature>
<dbReference type="EMBL" id="JAKJXP020000013">
    <property type="protein sequence ID" value="KAK7755442.1"/>
    <property type="molecule type" value="Genomic_DNA"/>
</dbReference>
<protein>
    <recommendedName>
        <fullName evidence="8">Major facilitator superfamily (MFS) profile domain-containing protein</fullName>
    </recommendedName>
</protein>